<dbReference type="EMBL" id="FNAT01000005">
    <property type="protein sequence ID" value="SDE92184.1"/>
    <property type="molecule type" value="Genomic_DNA"/>
</dbReference>
<dbReference type="InterPro" id="IPR014729">
    <property type="entry name" value="Rossmann-like_a/b/a_fold"/>
</dbReference>
<evidence type="ECO:0000256" key="2">
    <source>
        <dbReference type="ARBA" id="ARBA00007145"/>
    </source>
</evidence>
<feature type="active site" description="Nucleophile; for glutaminase activity" evidence="7">
    <location>
        <position position="186"/>
    </location>
</feature>
<feature type="binding site" evidence="7">
    <location>
        <position position="643"/>
    </location>
    <ligand>
        <name>deamido-NAD(+)</name>
        <dbReference type="ChEBI" id="CHEBI:58437"/>
        <note>ligand shared between two neighboring subunits</note>
    </ligand>
</feature>
<dbReference type="GO" id="GO:0004359">
    <property type="term" value="F:glutaminase activity"/>
    <property type="evidence" value="ECO:0007669"/>
    <property type="project" value="InterPro"/>
</dbReference>
<feature type="binding site" evidence="7">
    <location>
        <position position="219"/>
    </location>
    <ligand>
        <name>L-glutamine</name>
        <dbReference type="ChEBI" id="CHEBI:58359"/>
    </ligand>
</feature>
<dbReference type="CDD" id="cd07570">
    <property type="entry name" value="GAT_Gln-NAD-synth"/>
    <property type="match status" value="1"/>
</dbReference>
<dbReference type="Gene3D" id="3.40.50.620">
    <property type="entry name" value="HUPs"/>
    <property type="match status" value="1"/>
</dbReference>
<evidence type="ECO:0000256" key="8">
    <source>
        <dbReference type="PIRNR" id="PIRNR006630"/>
    </source>
</evidence>
<dbReference type="SUPFAM" id="SSF52402">
    <property type="entry name" value="Adenine nucleotide alpha hydrolases-like"/>
    <property type="match status" value="1"/>
</dbReference>
<comment type="similarity">
    <text evidence="2 7 8">In the C-terminal section; belongs to the NAD synthetase family.</text>
</comment>
<dbReference type="FunFam" id="1.10.10.1140:FF:000001">
    <property type="entry name" value="Glutamine-dependent NAD(+) synthetase"/>
    <property type="match status" value="1"/>
</dbReference>
<dbReference type="PANTHER" id="PTHR23090:SF9">
    <property type="entry name" value="GLUTAMINE-DEPENDENT NAD(+) SYNTHETASE"/>
    <property type="match status" value="1"/>
</dbReference>
<feature type="binding site" evidence="7">
    <location>
        <position position="492"/>
    </location>
    <ligand>
        <name>deamido-NAD(+)</name>
        <dbReference type="ChEBI" id="CHEBI:58437"/>
        <note>ligand shared between two neighboring subunits</note>
    </ligand>
</feature>
<dbReference type="EC" id="6.3.5.1" evidence="7 8"/>
<dbReference type="GO" id="GO:0008795">
    <property type="term" value="F:NAD+ synthase activity"/>
    <property type="evidence" value="ECO:0007669"/>
    <property type="project" value="UniProtKB-UniRule"/>
</dbReference>
<feature type="binding site" evidence="7">
    <location>
        <begin position="373"/>
        <end position="380"/>
    </location>
    <ligand>
        <name>ATP</name>
        <dbReference type="ChEBI" id="CHEBI:30616"/>
    </ligand>
</feature>
<evidence type="ECO:0000256" key="4">
    <source>
        <dbReference type="ARBA" id="ARBA00022741"/>
    </source>
</evidence>
<feature type="domain" description="CN hydrolase" evidence="9">
    <location>
        <begin position="21"/>
        <end position="286"/>
    </location>
</feature>
<gene>
    <name evidence="7" type="primary">nadE</name>
    <name evidence="10" type="ORF">SAMN04488567_2947</name>
</gene>
<comment type="function">
    <text evidence="7">Catalyzes the ATP-dependent amidation of deamido-NAD to form NAD. Uses L-glutamine as a nitrogen source.</text>
</comment>
<dbReference type="InterPro" id="IPR041856">
    <property type="entry name" value="NAD+_synth_C"/>
</dbReference>
<evidence type="ECO:0000313" key="10">
    <source>
        <dbReference type="EMBL" id="SDE92184.1"/>
    </source>
</evidence>
<comment type="pathway">
    <text evidence="1 7 8">Cofactor biosynthesis; NAD(+) biosynthesis; NAD(+) from deamido-NAD(+) (L-Gln route): step 1/1.</text>
</comment>
<organism evidence="10 11">
    <name type="scientific">Limimaricola pyoseonensis</name>
    <dbReference type="NCBI Taxonomy" id="521013"/>
    <lineage>
        <taxon>Bacteria</taxon>
        <taxon>Pseudomonadati</taxon>
        <taxon>Pseudomonadota</taxon>
        <taxon>Alphaproteobacteria</taxon>
        <taxon>Rhodobacterales</taxon>
        <taxon>Paracoccaceae</taxon>
        <taxon>Limimaricola</taxon>
    </lineage>
</organism>
<sequence length="687" mass="75704">MSKIDRNGPDAFRALHRHGFVRIATATPAVRPADVSFNRDAVIAEAKRAHEARADLVVFPELCLSSYAIDDLHMQSALLNAAEAAVLAVAEASAKLAPVLLVGAPLRHEGRIYNCAVAISRGRVLGVVPKSFLPNYREFYEKRWFAEGRHVTGRTMRIGEIEAPFGADLIFEAEDLPGLIFHTEICEDFWAPVPPSSRAATEGALILTNLSASNIVIGKADDRHVLCRSHGMRSFAAYAYSAAGPGESTTDLSWDGQGAIYEMGDLLAQSARFDLEPELCLADVDTERLRNERMRTGTFNDAGQGQAPLFRRVRFKHQPHWQDAGLIRPIRRYPYVPNRESHLDLDCYEAFNIQVEGLRRRFEAVGGGKLVIGISGGLDSTHALIVAAKVCDRMGLPRDTILGYTMPGFATGDATKSNAWKLMKAMGIAAAEIDIRPAARQMLSDMGHPFAEGEPVYDVTFENVQAGLRTDYLFRLANQNRGIVVGTGDLSELALGWCTYGVGDQMSHYAVNAGVPKTLIQYLIRWSVTSGQFDPATDKVLTAILDTEISPELVPADAEGGMQSTEEKIGPYALNDFFLFHVMRYGLPPSKVAFLCWHAWHDAEKGLWPIGFPEEKRREYDLATIRHWLELFLKRFFGFSQFKRSALPNGPKVSAGGALSPRGDWRAPSDASAAVWLEELEASVPKS</sequence>
<feature type="binding site" evidence="7">
    <location>
        <position position="213"/>
    </location>
    <ligand>
        <name>L-glutamine</name>
        <dbReference type="ChEBI" id="CHEBI:58359"/>
    </ligand>
</feature>
<feature type="active site" description="Proton acceptor; for glutaminase activity" evidence="7">
    <location>
        <position position="61"/>
    </location>
</feature>
<dbReference type="HAMAP" id="MF_02090">
    <property type="entry name" value="NadE_glutamine_dep"/>
    <property type="match status" value="1"/>
</dbReference>
<dbReference type="SUPFAM" id="SSF56317">
    <property type="entry name" value="Carbon-nitrogen hydrolase"/>
    <property type="match status" value="1"/>
</dbReference>
<dbReference type="NCBIfam" id="NF002730">
    <property type="entry name" value="PRK02628.1"/>
    <property type="match status" value="1"/>
</dbReference>
<evidence type="ECO:0000259" key="9">
    <source>
        <dbReference type="PROSITE" id="PS50263"/>
    </source>
</evidence>
<dbReference type="Pfam" id="PF02540">
    <property type="entry name" value="NAD_synthase"/>
    <property type="match status" value="1"/>
</dbReference>
<accession>A0A1G7GVS7</accession>
<dbReference type="PIRSF" id="PIRSF006630">
    <property type="entry name" value="NADS_GAT"/>
    <property type="match status" value="1"/>
</dbReference>
<dbReference type="Gene3D" id="3.60.110.10">
    <property type="entry name" value="Carbon-nitrogen hydrolase"/>
    <property type="match status" value="1"/>
</dbReference>
<comment type="catalytic activity">
    <reaction evidence="7 8">
        <text>deamido-NAD(+) + L-glutamine + ATP + H2O = L-glutamate + AMP + diphosphate + NAD(+) + H(+)</text>
        <dbReference type="Rhea" id="RHEA:24384"/>
        <dbReference type="ChEBI" id="CHEBI:15377"/>
        <dbReference type="ChEBI" id="CHEBI:15378"/>
        <dbReference type="ChEBI" id="CHEBI:29985"/>
        <dbReference type="ChEBI" id="CHEBI:30616"/>
        <dbReference type="ChEBI" id="CHEBI:33019"/>
        <dbReference type="ChEBI" id="CHEBI:57540"/>
        <dbReference type="ChEBI" id="CHEBI:58359"/>
        <dbReference type="ChEBI" id="CHEBI:58437"/>
        <dbReference type="ChEBI" id="CHEBI:456215"/>
        <dbReference type="EC" id="6.3.5.1"/>
    </reaction>
</comment>
<dbReference type="GO" id="GO:0005524">
    <property type="term" value="F:ATP binding"/>
    <property type="evidence" value="ECO:0007669"/>
    <property type="project" value="UniProtKB-UniRule"/>
</dbReference>
<keyword evidence="3 7" id="KW-0436">Ligase</keyword>
<evidence type="ECO:0000313" key="11">
    <source>
        <dbReference type="Proteomes" id="UP000198922"/>
    </source>
</evidence>
<dbReference type="InterPro" id="IPR014445">
    <property type="entry name" value="Gln-dep_NAD_synthase"/>
</dbReference>
<keyword evidence="6 7" id="KW-0520">NAD</keyword>
<dbReference type="InterPro" id="IPR022310">
    <property type="entry name" value="NAD/GMP_synthase"/>
</dbReference>
<feature type="binding site" evidence="7">
    <location>
        <position position="487"/>
    </location>
    <ligand>
        <name>ATP</name>
        <dbReference type="ChEBI" id="CHEBI:30616"/>
    </ligand>
</feature>
<protein>
    <recommendedName>
        <fullName evidence="7 8">Glutamine-dependent NAD(+) synthetase</fullName>
        <ecNumber evidence="7 8">6.3.5.1</ecNumber>
    </recommendedName>
    <alternativeName>
        <fullName evidence="7 8">NAD(+) synthase [glutamine-hydrolyzing]</fullName>
    </alternativeName>
</protein>
<feature type="binding site" evidence="7">
    <location>
        <begin position="497"/>
        <end position="500"/>
    </location>
    <ligand>
        <name>deamido-NAD(+)</name>
        <dbReference type="ChEBI" id="CHEBI:58437"/>
        <note>ligand shared between two neighboring subunits</note>
    </ligand>
</feature>
<dbReference type="Proteomes" id="UP000198922">
    <property type="component" value="Unassembled WGS sequence"/>
</dbReference>
<dbReference type="FunFam" id="3.40.50.620:FF:000155">
    <property type="entry name" value="Glutamine-dependent NAD(+) synthetase"/>
    <property type="match status" value="1"/>
</dbReference>
<dbReference type="STRING" id="521013.SAMN04488567_2947"/>
<dbReference type="GO" id="GO:0009435">
    <property type="term" value="P:NAD+ biosynthetic process"/>
    <property type="evidence" value="ECO:0007669"/>
    <property type="project" value="UniProtKB-UniRule"/>
</dbReference>
<evidence type="ECO:0000256" key="1">
    <source>
        <dbReference type="ARBA" id="ARBA00005188"/>
    </source>
</evidence>
<name>A0A1G7GVS7_9RHOB</name>
<dbReference type="PANTHER" id="PTHR23090">
    <property type="entry name" value="NH 3 /GLUTAMINE-DEPENDENT NAD + SYNTHETASE"/>
    <property type="match status" value="1"/>
</dbReference>
<feature type="binding site" evidence="7">
    <location>
        <position position="136"/>
    </location>
    <ligand>
        <name>L-glutamine</name>
        <dbReference type="ChEBI" id="CHEBI:58359"/>
    </ligand>
</feature>
<evidence type="ECO:0000256" key="5">
    <source>
        <dbReference type="ARBA" id="ARBA00022840"/>
    </source>
</evidence>
<dbReference type="AlphaFoldDB" id="A0A1G7GVS7"/>
<evidence type="ECO:0000256" key="3">
    <source>
        <dbReference type="ARBA" id="ARBA00022598"/>
    </source>
</evidence>
<dbReference type="RefSeq" id="WP_242652292.1">
    <property type="nucleotide sequence ID" value="NZ_FNAT01000005.1"/>
</dbReference>
<dbReference type="InterPro" id="IPR003694">
    <property type="entry name" value="NAD_synthase"/>
</dbReference>
<feature type="binding site" evidence="7">
    <location>
        <position position="463"/>
    </location>
    <ligand>
        <name>deamido-NAD(+)</name>
        <dbReference type="ChEBI" id="CHEBI:58437"/>
        <note>ligand shared between two neighboring subunits</note>
    </ligand>
</feature>
<dbReference type="UniPathway" id="UPA00253">
    <property type="reaction ID" value="UER00334"/>
</dbReference>
<keyword evidence="4 7" id="KW-0547">Nucleotide-binding</keyword>
<dbReference type="InterPro" id="IPR036526">
    <property type="entry name" value="C-N_Hydrolase_sf"/>
</dbReference>
<feature type="active site" description="For glutaminase activity" evidence="7">
    <location>
        <position position="130"/>
    </location>
</feature>
<dbReference type="PROSITE" id="PS50263">
    <property type="entry name" value="CN_HYDROLASE"/>
    <property type="match status" value="1"/>
</dbReference>
<evidence type="ECO:0000256" key="7">
    <source>
        <dbReference type="HAMAP-Rule" id="MF_02090"/>
    </source>
</evidence>
<dbReference type="GO" id="GO:0005737">
    <property type="term" value="C:cytoplasm"/>
    <property type="evidence" value="ECO:0007669"/>
    <property type="project" value="InterPro"/>
</dbReference>
<dbReference type="CDD" id="cd00553">
    <property type="entry name" value="NAD_synthase"/>
    <property type="match status" value="1"/>
</dbReference>
<dbReference type="InterPro" id="IPR003010">
    <property type="entry name" value="C-N_Hydrolase"/>
</dbReference>
<keyword evidence="5 7" id="KW-0067">ATP-binding</keyword>
<keyword evidence="11" id="KW-1185">Reference proteome</keyword>
<proteinExistence type="inferred from homology"/>
<dbReference type="GO" id="GO:0003952">
    <property type="term" value="F:NAD+ synthase (glutamine-hydrolyzing) activity"/>
    <property type="evidence" value="ECO:0007669"/>
    <property type="project" value="UniProtKB-UniRule"/>
</dbReference>
<dbReference type="Pfam" id="PF00795">
    <property type="entry name" value="CN_hydrolase"/>
    <property type="match status" value="1"/>
</dbReference>
<dbReference type="Gene3D" id="1.10.10.1140">
    <property type="entry name" value="Glutamine-dependent NAD+ synthetase, C-terminal domain"/>
    <property type="match status" value="1"/>
</dbReference>
<reference evidence="11" key="1">
    <citation type="submission" date="2016-10" db="EMBL/GenBank/DDBJ databases">
        <authorList>
            <person name="Varghese N."/>
            <person name="Submissions S."/>
        </authorList>
    </citation>
    <scope>NUCLEOTIDE SEQUENCE [LARGE SCALE GENOMIC DNA]</scope>
    <source>
        <strain evidence="11">DSM 21424</strain>
    </source>
</reference>
<evidence type="ECO:0000256" key="6">
    <source>
        <dbReference type="ARBA" id="ARBA00023027"/>
    </source>
</evidence>